<name>A0AC61NLE4_9BACT</name>
<dbReference type="EMBL" id="CP081303">
    <property type="protein sequence ID" value="QZE15900.1"/>
    <property type="molecule type" value="Genomic_DNA"/>
</dbReference>
<evidence type="ECO:0000313" key="2">
    <source>
        <dbReference type="Proteomes" id="UP000826212"/>
    </source>
</evidence>
<evidence type="ECO:0000313" key="1">
    <source>
        <dbReference type="EMBL" id="QZE15900.1"/>
    </source>
</evidence>
<reference evidence="1" key="1">
    <citation type="submission" date="2021-08" db="EMBL/GenBank/DDBJ databases">
        <title>Novel anaerobic bacterium isolated from sea squirt in East Sea, Republic of Korea.</title>
        <authorList>
            <person name="Nguyen T.H."/>
            <person name="Li Z."/>
            <person name="Lee Y.-J."/>
            <person name="Ko J."/>
            <person name="Kim S.-G."/>
        </authorList>
    </citation>
    <scope>NUCLEOTIDE SEQUENCE</scope>
    <source>
        <strain evidence="1">KCTC 25031</strain>
    </source>
</reference>
<sequence>MKQLLLLMLLSFSVLSCKEQGQSRDKNIIIEDTQQIIYTDTKAYIHTAYTHLTDSLDRESGFLGWKNIRDYFQLDEVSMQSKVEKIWFHFYDPKVVKKITKSNLEDALIAKGARKHRVRIHKIDTKPIIHIYAHKIVVSGVFMIIEEIVEYVMAYGIAVFFIFIIISAYVFYQFTLGGWIRWSKKRHAKVDSMTQNIWTWSRRVFGIVFFIGMLYMGDTANTQTEKYITNKILKQVETQVAYHLKGDINE</sequence>
<organism evidence="1 2">
    <name type="scientific">Halosquirtibacter laminarini</name>
    <dbReference type="NCBI Taxonomy" id="3374600"/>
    <lineage>
        <taxon>Bacteria</taxon>
        <taxon>Pseudomonadati</taxon>
        <taxon>Bacteroidota</taxon>
        <taxon>Bacteroidia</taxon>
        <taxon>Marinilabiliales</taxon>
        <taxon>Prolixibacteraceae</taxon>
        <taxon>Halosquirtibacter</taxon>
    </lineage>
</organism>
<accession>A0AC61NLE4</accession>
<protein>
    <submittedName>
        <fullName evidence="1">Uncharacterized protein</fullName>
    </submittedName>
</protein>
<keyword evidence="2" id="KW-1185">Reference proteome</keyword>
<dbReference type="Proteomes" id="UP000826212">
    <property type="component" value="Chromosome"/>
</dbReference>
<gene>
    <name evidence="1" type="ORF">K4L44_08730</name>
</gene>
<proteinExistence type="predicted"/>